<evidence type="ECO:0000313" key="2">
    <source>
        <dbReference type="Proteomes" id="UP000516404"/>
    </source>
</evidence>
<dbReference type="Proteomes" id="UP000516404">
    <property type="component" value="Chromosome"/>
</dbReference>
<name>A0A7H2BDB4_9MICC</name>
<dbReference type="GeneID" id="96624717"/>
<dbReference type="AlphaFoldDB" id="A0A7H2BDB4"/>
<proteinExistence type="predicted"/>
<protein>
    <submittedName>
        <fullName evidence="1">Uncharacterized protein</fullName>
    </submittedName>
</protein>
<dbReference type="EMBL" id="CP061539">
    <property type="protein sequence ID" value="QNV37660.1"/>
    <property type="molecule type" value="Genomic_DNA"/>
</dbReference>
<dbReference type="RefSeq" id="WP_168615579.1">
    <property type="nucleotide sequence ID" value="NZ_BAAAOX010000048.1"/>
</dbReference>
<reference evidence="1 2" key="1">
    <citation type="submission" date="2020-09" db="EMBL/GenBank/DDBJ databases">
        <title>Investigation of environmental microbes.</title>
        <authorList>
            <person name="Ou Y."/>
            <person name="Kang Q."/>
        </authorList>
    </citation>
    <scope>NUCLEOTIDE SEQUENCE [LARGE SCALE GENOMIC DNA]</scope>
    <source>
        <strain evidence="1 2">KJZ-14</strain>
    </source>
</reference>
<gene>
    <name evidence="1" type="ORF">IDM49_10750</name>
</gene>
<evidence type="ECO:0000313" key="1">
    <source>
        <dbReference type="EMBL" id="QNV37660.1"/>
    </source>
</evidence>
<accession>A0A7H2BDB4</accession>
<sequence length="64" mass="6629">MNECGLFASPGDAGFKGSPQKSLGIWVPLAVGMAPLALVRDDAGGSVMKLGNAFAFARFKTQLD</sequence>
<organism evidence="1 2">
    <name type="scientific">Rothia terrae</name>
    <dbReference type="NCBI Taxonomy" id="396015"/>
    <lineage>
        <taxon>Bacteria</taxon>
        <taxon>Bacillati</taxon>
        <taxon>Actinomycetota</taxon>
        <taxon>Actinomycetes</taxon>
        <taxon>Micrococcales</taxon>
        <taxon>Micrococcaceae</taxon>
        <taxon>Rothia</taxon>
    </lineage>
</organism>
<keyword evidence="2" id="KW-1185">Reference proteome</keyword>
<dbReference type="KEGG" id="rter:IDM49_10750"/>